<dbReference type="Gene3D" id="1.10.101.10">
    <property type="entry name" value="PGBD-like superfamily/PGBD"/>
    <property type="match status" value="1"/>
</dbReference>
<dbReference type="InterPro" id="IPR002477">
    <property type="entry name" value="Peptidoglycan-bd-like"/>
</dbReference>
<evidence type="ECO:0000256" key="5">
    <source>
        <dbReference type="ARBA" id="ARBA00022984"/>
    </source>
</evidence>
<dbReference type="AlphaFoldDB" id="A0A1A8XYX6"/>
<keyword evidence="3" id="KW-0808">Transferase</keyword>
<feature type="active site" description="Proton donor/acceptor" evidence="7">
    <location>
        <position position="428"/>
    </location>
</feature>
<dbReference type="GO" id="GO:0071555">
    <property type="term" value="P:cell wall organization"/>
    <property type="evidence" value="ECO:0007669"/>
    <property type="project" value="UniProtKB-UniRule"/>
</dbReference>
<gene>
    <name evidence="10" type="ORF">ACCAA_890028</name>
</gene>
<dbReference type="GO" id="GO:0009252">
    <property type="term" value="P:peptidoglycan biosynthetic process"/>
    <property type="evidence" value="ECO:0007669"/>
    <property type="project" value="UniProtKB-UniPathway"/>
</dbReference>
<evidence type="ECO:0000256" key="1">
    <source>
        <dbReference type="ARBA" id="ARBA00004752"/>
    </source>
</evidence>
<dbReference type="SUPFAM" id="SSF141523">
    <property type="entry name" value="L,D-transpeptidase catalytic domain-like"/>
    <property type="match status" value="1"/>
</dbReference>
<keyword evidence="4 7" id="KW-0133">Cell shape</keyword>
<name>A0A1A8XYX6_9PROT</name>
<evidence type="ECO:0000256" key="7">
    <source>
        <dbReference type="PROSITE-ProRule" id="PRU01373"/>
    </source>
</evidence>
<dbReference type="PANTHER" id="PTHR41533">
    <property type="entry name" value="L,D-TRANSPEPTIDASE HI_1667-RELATED"/>
    <property type="match status" value="1"/>
</dbReference>
<comment type="pathway">
    <text evidence="1 7">Cell wall biogenesis; peptidoglycan biosynthesis.</text>
</comment>
<dbReference type="RefSeq" id="WP_186409228.1">
    <property type="nucleotide sequence ID" value="NZ_FLQX01000170.1"/>
</dbReference>
<feature type="domain" description="L,D-TPase catalytic" evidence="9">
    <location>
        <begin position="292"/>
        <end position="473"/>
    </location>
</feature>
<organism evidence="10 11">
    <name type="scientific">Candidatus Accumulibacter aalborgensis</name>
    <dbReference type="NCBI Taxonomy" id="1860102"/>
    <lineage>
        <taxon>Bacteria</taxon>
        <taxon>Pseudomonadati</taxon>
        <taxon>Pseudomonadota</taxon>
        <taxon>Betaproteobacteria</taxon>
        <taxon>Candidatus Accumulibacter</taxon>
    </lineage>
</organism>
<dbReference type="PANTHER" id="PTHR41533:SF2">
    <property type="entry name" value="BLR7131 PROTEIN"/>
    <property type="match status" value="1"/>
</dbReference>
<evidence type="ECO:0000313" key="10">
    <source>
        <dbReference type="EMBL" id="SBT10150.1"/>
    </source>
</evidence>
<dbReference type="GO" id="GO:0008360">
    <property type="term" value="P:regulation of cell shape"/>
    <property type="evidence" value="ECO:0007669"/>
    <property type="project" value="UniProtKB-UniRule"/>
</dbReference>
<dbReference type="UniPathway" id="UPA00219"/>
<evidence type="ECO:0000256" key="3">
    <source>
        <dbReference type="ARBA" id="ARBA00022679"/>
    </source>
</evidence>
<evidence type="ECO:0000256" key="4">
    <source>
        <dbReference type="ARBA" id="ARBA00022960"/>
    </source>
</evidence>
<evidence type="ECO:0000256" key="2">
    <source>
        <dbReference type="ARBA" id="ARBA00005992"/>
    </source>
</evidence>
<evidence type="ECO:0000259" key="9">
    <source>
        <dbReference type="PROSITE" id="PS52029"/>
    </source>
</evidence>
<evidence type="ECO:0000256" key="8">
    <source>
        <dbReference type="SAM" id="SignalP"/>
    </source>
</evidence>
<keyword evidence="6 7" id="KW-0961">Cell wall biogenesis/degradation</keyword>
<dbReference type="InterPro" id="IPR052905">
    <property type="entry name" value="LD-transpeptidase_YkuD-like"/>
</dbReference>
<feature type="active site" description="Nucleophile" evidence="7">
    <location>
        <position position="447"/>
    </location>
</feature>
<keyword evidence="8" id="KW-0732">Signal</keyword>
<dbReference type="InterPro" id="IPR038063">
    <property type="entry name" value="Transpep_catalytic_dom"/>
</dbReference>
<dbReference type="PROSITE" id="PS52029">
    <property type="entry name" value="LD_TPASE"/>
    <property type="match status" value="1"/>
</dbReference>
<keyword evidence="5 7" id="KW-0573">Peptidoglycan synthesis</keyword>
<dbReference type="Pfam" id="PF03734">
    <property type="entry name" value="YkuD"/>
    <property type="match status" value="1"/>
</dbReference>
<dbReference type="EMBL" id="FLQX01000170">
    <property type="protein sequence ID" value="SBT10150.1"/>
    <property type="molecule type" value="Genomic_DNA"/>
</dbReference>
<dbReference type="GO" id="GO:0016740">
    <property type="term" value="F:transferase activity"/>
    <property type="evidence" value="ECO:0007669"/>
    <property type="project" value="UniProtKB-KW"/>
</dbReference>
<dbReference type="CDD" id="cd16913">
    <property type="entry name" value="YkuD_like"/>
    <property type="match status" value="1"/>
</dbReference>
<feature type="chain" id="PRO_5008381914" evidence="8">
    <location>
        <begin position="44"/>
        <end position="548"/>
    </location>
</feature>
<dbReference type="GO" id="GO:0004180">
    <property type="term" value="F:carboxypeptidase activity"/>
    <property type="evidence" value="ECO:0007669"/>
    <property type="project" value="UniProtKB-ARBA"/>
</dbReference>
<evidence type="ECO:0000256" key="6">
    <source>
        <dbReference type="ARBA" id="ARBA00023316"/>
    </source>
</evidence>
<dbReference type="STRING" id="1860102.ACCAA_890028"/>
<dbReference type="Pfam" id="PF01471">
    <property type="entry name" value="PG_binding_1"/>
    <property type="match status" value="1"/>
</dbReference>
<sequence length="548" mass="60447">MPSTSPRVSLAPATRRYRRRNFPALCLAIGLVGACCLPSAAGARPWFDEQGPTAAARQAFAVLSGAAADGLEARDYGVEQWRQRIDGAGGGSTWTEETIARLDDALNTSIRRYLADLHAGRVDPRALGAKYTPNAAGDFDPDSLLSSALADDRLADLARSAAPRWPQYGRLRKSLADYRELAGNPAWQRELPQLPAGRLTPGQAYAGSAQLAQRLILLGDLAPGSAPPPRPERYEGNLVEGIKSFQQRHGLMVDGVIGKEAFAQLKVSPEARAGQIELALERLRWTPLPARRAVVVNVPEFMLYTYDLGAQRIEPGLAMRVIVGDARKTRTPLFDAEMRFVEFSPYWNIPPSITRGETLPRLRRDPGYFDRQGFELVTGDGRVIAGLPEGSLDALERGQMRIRQRPGAGNALGDIKFVFPNSEHIYLHHTPTPQLFKRDRRDFSHGCIRVEAPLELARFVLADEPEWSRERIVQAMRKGKSTTVRLKEALPVVIAYSTAAVRDGRVHFFPDLYDRDKALRDALRERSIAVRAAAEASPPIAIDVKSAD</sequence>
<dbReference type="PROSITE" id="PS51257">
    <property type="entry name" value="PROKAR_LIPOPROTEIN"/>
    <property type="match status" value="1"/>
</dbReference>
<keyword evidence="11" id="KW-1185">Reference proteome</keyword>
<dbReference type="InterPro" id="IPR045380">
    <property type="entry name" value="LD_TPept_scaffold_dom"/>
</dbReference>
<feature type="signal peptide" evidence="8">
    <location>
        <begin position="1"/>
        <end position="43"/>
    </location>
</feature>
<comment type="similarity">
    <text evidence="2">Belongs to the YkuD family.</text>
</comment>
<dbReference type="InterPro" id="IPR005490">
    <property type="entry name" value="LD_TPept_cat_dom"/>
</dbReference>
<proteinExistence type="inferred from homology"/>
<protein>
    <submittedName>
        <fullName evidence="10">Peptidoglycan-binding domain 1 protein</fullName>
    </submittedName>
</protein>
<dbReference type="SUPFAM" id="SSF47090">
    <property type="entry name" value="PGBD-like"/>
    <property type="match status" value="1"/>
</dbReference>
<dbReference type="Gene3D" id="2.40.440.10">
    <property type="entry name" value="L,D-transpeptidase catalytic domain-like"/>
    <property type="match status" value="1"/>
</dbReference>
<dbReference type="InterPro" id="IPR036365">
    <property type="entry name" value="PGBD-like_sf"/>
</dbReference>
<dbReference type="InterPro" id="IPR036366">
    <property type="entry name" value="PGBDSf"/>
</dbReference>
<dbReference type="Proteomes" id="UP000199169">
    <property type="component" value="Unassembled WGS sequence"/>
</dbReference>
<evidence type="ECO:0000313" key="11">
    <source>
        <dbReference type="Proteomes" id="UP000199169"/>
    </source>
</evidence>
<accession>A0A1A8XYX6</accession>
<dbReference type="Pfam" id="PF20142">
    <property type="entry name" value="Scaffold"/>
    <property type="match status" value="1"/>
</dbReference>
<reference evidence="10 11" key="1">
    <citation type="submission" date="2016-06" db="EMBL/GenBank/DDBJ databases">
        <authorList>
            <person name="Kjaerup R.B."/>
            <person name="Dalgaard T.S."/>
            <person name="Juul-Madsen H.R."/>
        </authorList>
    </citation>
    <scope>NUCLEOTIDE SEQUENCE [LARGE SCALE GENOMIC DNA]</scope>
    <source>
        <strain evidence="10">3</strain>
    </source>
</reference>